<gene>
    <name evidence="2" type="ORF">J2S04_001696</name>
</gene>
<feature type="region of interest" description="Disordered" evidence="1">
    <location>
        <begin position="105"/>
        <end position="142"/>
    </location>
</feature>
<keyword evidence="3" id="KW-1185">Reference proteome</keyword>
<organism evidence="2 3">
    <name type="scientific">Alicyclobacillus tolerans</name>
    <dbReference type="NCBI Taxonomy" id="90970"/>
    <lineage>
        <taxon>Bacteria</taxon>
        <taxon>Bacillati</taxon>
        <taxon>Bacillota</taxon>
        <taxon>Bacilli</taxon>
        <taxon>Bacillales</taxon>
        <taxon>Alicyclobacillaceae</taxon>
        <taxon>Alicyclobacillus</taxon>
    </lineage>
</organism>
<name>A0ABT9LWV7_9BACL</name>
<comment type="caution">
    <text evidence="2">The sequence shown here is derived from an EMBL/GenBank/DDBJ whole genome shotgun (WGS) entry which is preliminary data.</text>
</comment>
<reference evidence="2 3" key="1">
    <citation type="submission" date="2023-07" db="EMBL/GenBank/DDBJ databases">
        <title>Genomic Encyclopedia of Type Strains, Phase IV (KMG-IV): sequencing the most valuable type-strain genomes for metagenomic binning, comparative biology and taxonomic classification.</title>
        <authorList>
            <person name="Goeker M."/>
        </authorList>
    </citation>
    <scope>NUCLEOTIDE SEQUENCE [LARGE SCALE GENOMIC DNA]</scope>
    <source>
        <strain evidence="2 3">DSM 25924</strain>
    </source>
</reference>
<evidence type="ECO:0000313" key="2">
    <source>
        <dbReference type="EMBL" id="MDP9728745.1"/>
    </source>
</evidence>
<dbReference type="EMBL" id="JAURUO010000008">
    <property type="protein sequence ID" value="MDP9728745.1"/>
    <property type="molecule type" value="Genomic_DNA"/>
</dbReference>
<feature type="compositionally biased region" description="Polar residues" evidence="1">
    <location>
        <begin position="49"/>
        <end position="61"/>
    </location>
</feature>
<proteinExistence type="predicted"/>
<dbReference type="RefSeq" id="WP_203115419.1">
    <property type="nucleotide sequence ID" value="NZ_JAURUO010000008.1"/>
</dbReference>
<evidence type="ECO:0000256" key="1">
    <source>
        <dbReference type="SAM" id="MobiDB-lite"/>
    </source>
</evidence>
<feature type="compositionally biased region" description="Low complexity" evidence="1">
    <location>
        <begin position="39"/>
        <end position="48"/>
    </location>
</feature>
<evidence type="ECO:0000313" key="3">
    <source>
        <dbReference type="Proteomes" id="UP001229209"/>
    </source>
</evidence>
<protein>
    <submittedName>
        <fullName evidence="2">Stage III sporulation protein AG</fullName>
    </submittedName>
</protein>
<feature type="compositionally biased region" description="Polar residues" evidence="1">
    <location>
        <begin position="125"/>
        <end position="138"/>
    </location>
</feature>
<sequence length="193" mass="20578">MDFKPIQNQKILLAIGALGALLLVMGNFWHHQSSNAANATGTAAQSANVTQNPLQPTSSQNNNLFTEEQQLDSTLTNILGQISGVYGVHVMVNLQASDQVQFAENTQSSSSTTHQGQSVTSTQTKNDQIFTTHNSDGSETPVEVTESAPQVEGVLVTVAAQDFILAKSEIINAITNVLDVPAYKISVEPQKLG</sequence>
<accession>A0ABT9LWV7</accession>
<dbReference type="Proteomes" id="UP001229209">
    <property type="component" value="Unassembled WGS sequence"/>
</dbReference>
<feature type="compositionally biased region" description="Low complexity" evidence="1">
    <location>
        <begin position="106"/>
        <end position="124"/>
    </location>
</feature>
<feature type="region of interest" description="Disordered" evidence="1">
    <location>
        <begin position="39"/>
        <end position="61"/>
    </location>
</feature>